<evidence type="ECO:0000313" key="1">
    <source>
        <dbReference type="EMBL" id="CAB4123001.1"/>
    </source>
</evidence>
<accession>A0A6J5KMI7</accession>
<sequence>MMQTPIHCPAKIAADRPCGVGPPVKFGFAAMVRPVPTSITGLPLDAATPSTHVYIAVILTTLTAVTDMSHQSDLATRHGAERLAAALGITHATGMVACGAKTYFVMFWHTIPDPDATFWEGCEVEYRQDPAFKIAA</sequence>
<gene>
    <name evidence="1" type="ORF">UFOVP29_160</name>
</gene>
<reference evidence="1" key="1">
    <citation type="submission" date="2020-04" db="EMBL/GenBank/DDBJ databases">
        <authorList>
            <person name="Chiriac C."/>
            <person name="Salcher M."/>
            <person name="Ghai R."/>
            <person name="Kavagutti S V."/>
        </authorList>
    </citation>
    <scope>NUCLEOTIDE SEQUENCE</scope>
</reference>
<proteinExistence type="predicted"/>
<dbReference type="EMBL" id="LR796167">
    <property type="protein sequence ID" value="CAB4123001.1"/>
    <property type="molecule type" value="Genomic_DNA"/>
</dbReference>
<organism evidence="1">
    <name type="scientific">uncultured Caudovirales phage</name>
    <dbReference type="NCBI Taxonomy" id="2100421"/>
    <lineage>
        <taxon>Viruses</taxon>
        <taxon>Duplodnaviria</taxon>
        <taxon>Heunggongvirae</taxon>
        <taxon>Uroviricota</taxon>
        <taxon>Caudoviricetes</taxon>
        <taxon>Peduoviridae</taxon>
        <taxon>Maltschvirus</taxon>
        <taxon>Maltschvirus maltsch</taxon>
    </lineage>
</organism>
<protein>
    <submittedName>
        <fullName evidence="1">Uncharacterized protein</fullName>
    </submittedName>
</protein>
<name>A0A6J5KMI7_9CAUD</name>